<evidence type="ECO:0000313" key="3">
    <source>
        <dbReference type="Proteomes" id="UP000010366"/>
    </source>
</evidence>
<dbReference type="Pfam" id="PF05685">
    <property type="entry name" value="Uma2"/>
    <property type="match status" value="1"/>
</dbReference>
<dbReference type="InterPro" id="IPR012296">
    <property type="entry name" value="Nuclease_put_TT1808"/>
</dbReference>
<sequence>MTLITAKWSLTDYHQMIRSGLLDDRSVELINGEIIEMSPEGVAHSFYCRGTAKYLRSLLGDRAEVSEAHPITLPNNSEPEPDIAIVRTPDTLYQTRHPFPADIFWLIEIADSTLIKDLGVKRDLYALAGIPEYWVMNLQTSELVVFRDLNANEYRAEIRLSSGNISTLAFPDLSIDIAQLFR</sequence>
<dbReference type="AlphaFoldDB" id="K9UB23"/>
<proteinExistence type="predicted"/>
<feature type="domain" description="Putative restriction endonuclease" evidence="1">
    <location>
        <begin position="12"/>
        <end position="177"/>
    </location>
</feature>
<dbReference type="OrthoDB" id="509866at2"/>
<dbReference type="PATRIC" id="fig|1173020.3.peg.126"/>
<dbReference type="PANTHER" id="PTHR35400">
    <property type="entry name" value="SLR1083 PROTEIN"/>
    <property type="match status" value="1"/>
</dbReference>
<dbReference type="PANTHER" id="PTHR35400:SF1">
    <property type="entry name" value="SLR1083 PROTEIN"/>
    <property type="match status" value="1"/>
</dbReference>
<dbReference type="RefSeq" id="WP_015157614.1">
    <property type="nucleotide sequence ID" value="NC_019697.1"/>
</dbReference>
<dbReference type="Gene3D" id="3.90.1570.10">
    <property type="entry name" value="tt1808, chain A"/>
    <property type="match status" value="1"/>
</dbReference>
<organism evidence="2 3">
    <name type="scientific">Chamaesiphon minutus (strain ATCC 27169 / PCC 6605)</name>
    <dbReference type="NCBI Taxonomy" id="1173020"/>
    <lineage>
        <taxon>Bacteria</taxon>
        <taxon>Bacillati</taxon>
        <taxon>Cyanobacteriota</taxon>
        <taxon>Cyanophyceae</taxon>
        <taxon>Gomontiellales</taxon>
        <taxon>Chamaesiphonaceae</taxon>
        <taxon>Chamaesiphon</taxon>
    </lineage>
</organism>
<protein>
    <recommendedName>
        <fullName evidence="1">Putative restriction endonuclease domain-containing protein</fullName>
    </recommendedName>
</protein>
<evidence type="ECO:0000313" key="2">
    <source>
        <dbReference type="EMBL" id="AFY91419.1"/>
    </source>
</evidence>
<dbReference type="HOGENOM" id="CLU_076312_2_0_3"/>
<dbReference type="CDD" id="cd06260">
    <property type="entry name" value="DUF820-like"/>
    <property type="match status" value="1"/>
</dbReference>
<accession>K9UB23</accession>
<dbReference type="Proteomes" id="UP000010366">
    <property type="component" value="Chromosome"/>
</dbReference>
<dbReference type="SUPFAM" id="SSF52980">
    <property type="entry name" value="Restriction endonuclease-like"/>
    <property type="match status" value="1"/>
</dbReference>
<reference evidence="2 3" key="1">
    <citation type="submission" date="2012-05" db="EMBL/GenBank/DDBJ databases">
        <title>Finished chromosome of genome of Chamaesiphon sp. PCC 6605.</title>
        <authorList>
            <consortium name="US DOE Joint Genome Institute"/>
            <person name="Gugger M."/>
            <person name="Coursin T."/>
            <person name="Rippka R."/>
            <person name="Tandeau De Marsac N."/>
            <person name="Huntemann M."/>
            <person name="Wei C.-L."/>
            <person name="Han J."/>
            <person name="Detter J.C."/>
            <person name="Han C."/>
            <person name="Tapia R."/>
            <person name="Chen A."/>
            <person name="Kyrpides N."/>
            <person name="Mavromatis K."/>
            <person name="Markowitz V."/>
            <person name="Szeto E."/>
            <person name="Ivanova N."/>
            <person name="Pagani I."/>
            <person name="Pati A."/>
            <person name="Goodwin L."/>
            <person name="Nordberg H.P."/>
            <person name="Cantor M.N."/>
            <person name="Hua S.X."/>
            <person name="Woyke T."/>
            <person name="Kerfeld C.A."/>
        </authorList>
    </citation>
    <scope>NUCLEOTIDE SEQUENCE [LARGE SCALE GENOMIC DNA]</scope>
    <source>
        <strain evidence="3">ATCC 27169 / PCC 6605</strain>
    </source>
</reference>
<dbReference type="InterPro" id="IPR008538">
    <property type="entry name" value="Uma2"/>
</dbReference>
<dbReference type="EMBL" id="CP003600">
    <property type="protein sequence ID" value="AFY91419.1"/>
    <property type="molecule type" value="Genomic_DNA"/>
</dbReference>
<dbReference type="InterPro" id="IPR011335">
    <property type="entry name" value="Restrct_endonuc-II-like"/>
</dbReference>
<gene>
    <name evidence="2" type="ORF">Cha6605_0112</name>
</gene>
<evidence type="ECO:0000259" key="1">
    <source>
        <dbReference type="Pfam" id="PF05685"/>
    </source>
</evidence>
<dbReference type="KEGG" id="cmp:Cha6605_0112"/>
<name>K9UB23_CHAP6</name>
<keyword evidence="3" id="KW-1185">Reference proteome</keyword>
<dbReference type="STRING" id="1173020.Cha6605_0112"/>
<dbReference type="eggNOG" id="COG4636">
    <property type="taxonomic scope" value="Bacteria"/>
</dbReference>